<sequence>MAGSHNTARIIGVVGASGSGKSRWLKSVLDRGNPPRLLIWDPLGEYDQGEVMTDLREVVEAVVTAGSDGPFRIVYRPGKRKKTYPDKFDTLCELVFAAGNLCLVVEELADVTGPSPAETPDSWSVLSRQGRHEALTIFGVTQRPALIDKTFLGNCTMIHCSRLNDENDVRTMSRYLAVSQDQVRAMVADKDAGRFDFIERDMQTGKTVSGVLPSLGSNTPKPVRNVRTLAEPAPNVT</sequence>
<evidence type="ECO:0000313" key="2">
    <source>
        <dbReference type="Proteomes" id="UP000008210"/>
    </source>
</evidence>
<organism evidence="1 2">
    <name type="scientific">Cupriavidus necator (strain ATCC 17699 / DSM 428 / KCTC 22496 / NCIMB 10442 / H16 / Stanier 337)</name>
    <name type="common">Ralstonia eutropha</name>
    <dbReference type="NCBI Taxonomy" id="381666"/>
    <lineage>
        <taxon>Bacteria</taxon>
        <taxon>Pseudomonadati</taxon>
        <taxon>Pseudomonadota</taxon>
        <taxon>Betaproteobacteria</taxon>
        <taxon>Burkholderiales</taxon>
        <taxon>Burkholderiaceae</taxon>
        <taxon>Cupriavidus</taxon>
    </lineage>
</organism>
<name>Q0K1L2_CUPNH</name>
<dbReference type="InterPro" id="IPR027417">
    <property type="entry name" value="P-loop_NTPase"/>
</dbReference>
<dbReference type="HOGENOM" id="CLU_1292395_0_0_4"/>
<reference evidence="1 2" key="1">
    <citation type="journal article" date="2006" name="Nat. Biotechnol.">
        <title>Genome sequence of the bioplastic-producing 'Knallgas' bacterium Ralstonia eutropha H16.</title>
        <authorList>
            <person name="Pohlmann A."/>
            <person name="Fricke W.F."/>
            <person name="Reinecke F."/>
            <person name="Kusian B."/>
            <person name="Liesegang H."/>
            <person name="Cramm R."/>
            <person name="Eitinger T."/>
            <person name="Ewering C."/>
            <person name="Potter M."/>
            <person name="Schwartz E."/>
            <person name="Strittmatter A."/>
            <person name="Voss I."/>
            <person name="Gottschalk G."/>
            <person name="Steinbuechel A."/>
            <person name="Friedrich B."/>
            <person name="Bowien B."/>
        </authorList>
    </citation>
    <scope>NUCLEOTIDE SEQUENCE [LARGE SCALE GENOMIC DNA]</scope>
    <source>
        <strain evidence="2">ATCC 17699 / DSM 428 / KCTC 22496 / NCIMB 10442 / H16 / Stanier 337</strain>
    </source>
</reference>
<dbReference type="STRING" id="381666.H16_B1322"/>
<evidence type="ECO:0000313" key="1">
    <source>
        <dbReference type="EMBL" id="CAJ96112.1"/>
    </source>
</evidence>
<protein>
    <recommendedName>
        <fullName evidence="3">Helicase HerA central domain-containing protein</fullName>
    </recommendedName>
</protein>
<dbReference type="KEGG" id="reh:H16_B1322"/>
<dbReference type="Proteomes" id="UP000008210">
    <property type="component" value="Chromosome 2"/>
</dbReference>
<proteinExistence type="predicted"/>
<gene>
    <name evidence="1" type="ordered locus">H16_B1322</name>
</gene>
<dbReference type="eggNOG" id="COG0433">
    <property type="taxonomic scope" value="Bacteria"/>
</dbReference>
<accession>Q0K1L2</accession>
<dbReference type="RefSeq" id="WP_011617152.1">
    <property type="nucleotide sequence ID" value="NC_008314.1"/>
</dbReference>
<dbReference type="AlphaFoldDB" id="Q0K1L2"/>
<evidence type="ECO:0008006" key="3">
    <source>
        <dbReference type="Google" id="ProtNLM"/>
    </source>
</evidence>
<dbReference type="Gene3D" id="3.40.50.300">
    <property type="entry name" value="P-loop containing nucleotide triphosphate hydrolases"/>
    <property type="match status" value="1"/>
</dbReference>
<dbReference type="EMBL" id="AM260480">
    <property type="protein sequence ID" value="CAJ96112.1"/>
    <property type="molecule type" value="Genomic_DNA"/>
</dbReference>
<keyword evidence="2" id="KW-1185">Reference proteome</keyword>
<dbReference type="SUPFAM" id="SSF52540">
    <property type="entry name" value="P-loop containing nucleoside triphosphate hydrolases"/>
    <property type="match status" value="1"/>
</dbReference>